<evidence type="ECO:0000256" key="6">
    <source>
        <dbReference type="SAM" id="SignalP"/>
    </source>
</evidence>
<dbReference type="SUPFAM" id="SSF55545">
    <property type="entry name" value="beta-N-acetylhexosaminidase-like domain"/>
    <property type="match status" value="1"/>
</dbReference>
<evidence type="ECO:0000313" key="8">
    <source>
        <dbReference type="EMBL" id="MBD1366817.1"/>
    </source>
</evidence>
<sequence>MKLFKASALAFSLTVFALASASAQQADARYPIIPYPTELVPATGSFVVTPTTTIVAAAAFKNEAAILNQLLANSFGKKLKQSAVGGGKSINLKYDGSIKAEEGYKLSISPAKVTIAASTATGMFMGVQTLRQLLPASAERAGLKAASSLSLPAVTINDAPVYAYRGMHLDVSRHFFSIGYLHKFVDLLALYKFNKFHLHLTDDQGWRVEIKKYPRLTENGAWRTFNNQDTACMKRAADNPDFEIDKTHIIQKNGKTLYGGFYTQAQLKELVAYASARKIDIIPEIDMPGHMMAAINEYPDLLSCDGGKSAFGELFTKPICPCQPSTFKFAQDVYSEIMDIFPSKYIHIGGDEVDRSSWATSEECKALMKKESLKNTAELQSYFINNMEKFFNSKGRKLIGWDEVLEGGVTKTAVIMYWRSWVPKAPIEAAKLGNKVIMTPGNPLYFDTPPDKNSIPNVYNFQIIPTGLTDAEAQNIIGAQANIWTEYIPTENRADYMYMPRMTALAEVLWTHKQNYTSYRQRLTAQYPRLDVLKVHYRLPDLGGFLFSNVFTDETKLDIEKPLPGLTIRYTTDGTLPNIKSTVLSEPLVIKTSQRIRVAAFKADGSMGDAYDLQYQKQTLAEPASVQNLSKGLVCTEYRQLYKNTSLIPTTKPDTAFTVKSITVPKEAEAPSFAIKYRGYLEIPADGIYSFYLTCDDGGTLKIANRNVVDNDGLHAAIEKNGQVALKKGLQPVALDFIEGGGGYALKLKYSVNGSEPKDIPSEWLKN</sequence>
<dbReference type="SUPFAM" id="SSF56988">
    <property type="entry name" value="Anthrax protective antigen"/>
    <property type="match status" value="1"/>
</dbReference>
<gene>
    <name evidence="8" type="ORF">IDJ77_23610</name>
</gene>
<dbReference type="InterPro" id="IPR025705">
    <property type="entry name" value="Beta_hexosaminidase_sua/sub"/>
</dbReference>
<proteinExistence type="inferred from homology"/>
<reference evidence="8 9" key="1">
    <citation type="submission" date="2020-09" db="EMBL/GenBank/DDBJ databases">
        <title>Novel species of Mucilaginibacter isolated from a glacier on the Tibetan Plateau.</title>
        <authorList>
            <person name="Liu Q."/>
            <person name="Xin Y.-H."/>
        </authorList>
    </citation>
    <scope>NUCLEOTIDE SEQUENCE [LARGE SCALE GENOMIC DNA]</scope>
    <source>
        <strain evidence="8 9">ZT4R22</strain>
    </source>
</reference>
<dbReference type="Proteomes" id="UP000606600">
    <property type="component" value="Unassembled WGS sequence"/>
</dbReference>
<dbReference type="PRINTS" id="PR00738">
    <property type="entry name" value="GLHYDRLASE20"/>
</dbReference>
<evidence type="ECO:0000256" key="1">
    <source>
        <dbReference type="ARBA" id="ARBA00001231"/>
    </source>
</evidence>
<comment type="caution">
    <text evidence="8">The sequence shown here is derived from an EMBL/GenBank/DDBJ whole genome shotgun (WGS) entry which is preliminary data.</text>
</comment>
<dbReference type="Gene3D" id="3.20.20.80">
    <property type="entry name" value="Glycosidases"/>
    <property type="match status" value="1"/>
</dbReference>
<dbReference type="EMBL" id="JACWMY010000014">
    <property type="protein sequence ID" value="MBD1366817.1"/>
    <property type="molecule type" value="Genomic_DNA"/>
</dbReference>
<protein>
    <recommendedName>
        <fullName evidence="3">beta-N-acetylhexosaminidase</fullName>
        <ecNumber evidence="3">3.2.1.52</ecNumber>
    </recommendedName>
</protein>
<comment type="similarity">
    <text evidence="2">Belongs to the glycosyl hydrolase 20 family.</text>
</comment>
<keyword evidence="4" id="KW-0378">Hydrolase</keyword>
<comment type="catalytic activity">
    <reaction evidence="1">
        <text>Hydrolysis of terminal non-reducing N-acetyl-D-hexosamine residues in N-acetyl-beta-D-hexosaminides.</text>
        <dbReference type="EC" id="3.2.1.52"/>
    </reaction>
</comment>
<dbReference type="Gene3D" id="3.90.182.10">
    <property type="entry name" value="Toxin - Anthrax Protective Antigen,domain 1"/>
    <property type="match status" value="1"/>
</dbReference>
<dbReference type="RefSeq" id="WP_191191452.1">
    <property type="nucleotide sequence ID" value="NZ_JACWMY010000014.1"/>
</dbReference>
<dbReference type="EC" id="3.2.1.52" evidence="3"/>
<dbReference type="SUPFAM" id="SSF51445">
    <property type="entry name" value="(Trans)glycosidases"/>
    <property type="match status" value="1"/>
</dbReference>
<evidence type="ECO:0000256" key="4">
    <source>
        <dbReference type="ARBA" id="ARBA00022801"/>
    </source>
</evidence>
<feature type="domain" description="PA14" evidence="7">
    <location>
        <begin position="628"/>
        <end position="764"/>
    </location>
</feature>
<dbReference type="InterPro" id="IPR059177">
    <property type="entry name" value="GH29D-like_dom"/>
</dbReference>
<dbReference type="CDD" id="cd06563">
    <property type="entry name" value="GH20_chitobiase-like"/>
    <property type="match status" value="1"/>
</dbReference>
<dbReference type="SMART" id="SM00758">
    <property type="entry name" value="PA14"/>
    <property type="match status" value="1"/>
</dbReference>
<dbReference type="InterPro" id="IPR037524">
    <property type="entry name" value="PA14/GLEYA"/>
</dbReference>
<dbReference type="Pfam" id="PF00728">
    <property type="entry name" value="Glyco_hydro_20"/>
    <property type="match status" value="1"/>
</dbReference>
<dbReference type="InterPro" id="IPR015883">
    <property type="entry name" value="Glyco_hydro_20_cat"/>
</dbReference>
<dbReference type="InterPro" id="IPR015882">
    <property type="entry name" value="HEX_bac_N"/>
</dbReference>
<accession>A0ABR7WYX5</accession>
<dbReference type="InterPro" id="IPR017853">
    <property type="entry name" value="GH"/>
</dbReference>
<organism evidence="8 9">
    <name type="scientific">Mucilaginibacter pankratovii</name>
    <dbReference type="NCBI Taxonomy" id="2772110"/>
    <lineage>
        <taxon>Bacteria</taxon>
        <taxon>Pseudomonadati</taxon>
        <taxon>Bacteroidota</taxon>
        <taxon>Sphingobacteriia</taxon>
        <taxon>Sphingobacteriales</taxon>
        <taxon>Sphingobacteriaceae</taxon>
        <taxon>Mucilaginibacter</taxon>
    </lineage>
</organism>
<name>A0ABR7WYX5_9SPHI</name>
<dbReference type="InterPro" id="IPR029018">
    <property type="entry name" value="Hex-like_dom2"/>
</dbReference>
<dbReference type="Pfam" id="PF07691">
    <property type="entry name" value="PA14"/>
    <property type="match status" value="1"/>
</dbReference>
<dbReference type="PANTHER" id="PTHR22600:SF57">
    <property type="entry name" value="BETA-N-ACETYLHEXOSAMINIDASE"/>
    <property type="match status" value="1"/>
</dbReference>
<evidence type="ECO:0000259" key="7">
    <source>
        <dbReference type="PROSITE" id="PS51820"/>
    </source>
</evidence>
<dbReference type="InterPro" id="IPR011658">
    <property type="entry name" value="PA14_dom"/>
</dbReference>
<keyword evidence="9" id="KW-1185">Reference proteome</keyword>
<feature type="chain" id="PRO_5047013137" description="beta-N-acetylhexosaminidase" evidence="6">
    <location>
        <begin position="22"/>
        <end position="767"/>
    </location>
</feature>
<dbReference type="PROSITE" id="PS51820">
    <property type="entry name" value="PA14"/>
    <property type="match status" value="1"/>
</dbReference>
<evidence type="ECO:0000256" key="3">
    <source>
        <dbReference type="ARBA" id="ARBA00012663"/>
    </source>
</evidence>
<evidence type="ECO:0000313" key="9">
    <source>
        <dbReference type="Proteomes" id="UP000606600"/>
    </source>
</evidence>
<dbReference type="Gene3D" id="3.30.379.10">
    <property type="entry name" value="Chitobiase/beta-hexosaminidase domain 2-like"/>
    <property type="match status" value="1"/>
</dbReference>
<dbReference type="Pfam" id="PF02838">
    <property type="entry name" value="Glyco_hydro_20b"/>
    <property type="match status" value="1"/>
</dbReference>
<keyword evidence="5" id="KW-0326">Glycosidase</keyword>
<feature type="signal peptide" evidence="6">
    <location>
        <begin position="1"/>
        <end position="21"/>
    </location>
</feature>
<dbReference type="PANTHER" id="PTHR22600">
    <property type="entry name" value="BETA-HEXOSAMINIDASE"/>
    <property type="match status" value="1"/>
</dbReference>
<evidence type="ECO:0000256" key="2">
    <source>
        <dbReference type="ARBA" id="ARBA00006285"/>
    </source>
</evidence>
<evidence type="ECO:0000256" key="5">
    <source>
        <dbReference type="ARBA" id="ARBA00023295"/>
    </source>
</evidence>
<dbReference type="Pfam" id="PF13290">
    <property type="entry name" value="CHB_HEX_C_1"/>
    <property type="match status" value="1"/>
</dbReference>
<keyword evidence="6" id="KW-0732">Signal</keyword>